<sequence length="351" mass="36557">MRAPGSCGVFRGSRSSALSPVLGSGSSPSSGQGARPVGAPPEPSGSRSPSGSGSRSGSGLPRNVLSERERRKRISVSCERLRALLPRFDGRREDMASVLEMAVQFLRLAGTLVPSQEPRAVLGLSKETWREWQRDVTQQAMSRSSAAGPPDCGTGACGLTVPRAPPSCVTAGAGEGEAPLGVAEVPEGPPALPEPCSLLSQPPGPSPSKALRLPPPWPPRLWQPPSPLVSEEAQSCLGQAGPPVEGADPVVTLDTRPVLGCDVEDGTSYLLNAGPDWWLGSLEGRGASAPSRSTARSSLLDRAEPGFLTDPEPGSQELPDGPLEPWGLDVGCPSLALREEVDSIFPDFFPC</sequence>
<dbReference type="RefSeq" id="XP_073746184.1">
    <property type="nucleotide sequence ID" value="XM_073890083.1"/>
</dbReference>
<protein>
    <submittedName>
        <fullName evidence="12">Spermatogenesis- and oogenesis-specific basic helix-loop-helix-containing protein 1 isoform X1</fullName>
    </submittedName>
</protein>
<evidence type="ECO:0000313" key="12">
    <source>
        <dbReference type="RefSeq" id="XP_025715941.1"/>
    </source>
</evidence>
<dbReference type="GO" id="GO:0046983">
    <property type="term" value="F:protein dimerization activity"/>
    <property type="evidence" value="ECO:0007669"/>
    <property type="project" value="InterPro"/>
</dbReference>
<dbReference type="CTD" id="402381"/>
<evidence type="ECO:0000256" key="5">
    <source>
        <dbReference type="ARBA" id="ARBA00023015"/>
    </source>
</evidence>
<reference evidence="12" key="2">
    <citation type="submission" date="2025-08" db="UniProtKB">
        <authorList>
            <consortium name="RefSeq"/>
        </authorList>
    </citation>
    <scope>IDENTIFICATION</scope>
    <source>
        <tissue evidence="12">Blood</tissue>
    </source>
</reference>
<dbReference type="InterPro" id="IPR011598">
    <property type="entry name" value="bHLH_dom"/>
</dbReference>
<keyword evidence="3" id="KW-0221">Differentiation</keyword>
<feature type="compositionally biased region" description="Low complexity" evidence="9">
    <location>
        <begin position="285"/>
        <end position="298"/>
    </location>
</feature>
<evidence type="ECO:0000256" key="6">
    <source>
        <dbReference type="ARBA" id="ARBA00023125"/>
    </source>
</evidence>
<dbReference type="GO" id="GO:0000978">
    <property type="term" value="F:RNA polymerase II cis-regulatory region sequence-specific DNA binding"/>
    <property type="evidence" value="ECO:0007669"/>
    <property type="project" value="TreeGrafter"/>
</dbReference>
<keyword evidence="7" id="KW-0804">Transcription</keyword>
<evidence type="ECO:0000259" key="10">
    <source>
        <dbReference type="PROSITE" id="PS50888"/>
    </source>
</evidence>
<proteinExistence type="predicted"/>
<keyword evidence="5" id="KW-0805">Transcription regulation</keyword>
<keyword evidence="8" id="KW-0539">Nucleus</keyword>
<comment type="subcellular location">
    <subcellularLocation>
        <location evidence="1">Nucleus</location>
    </subcellularLocation>
</comment>
<feature type="region of interest" description="Disordered" evidence="9">
    <location>
        <begin position="1"/>
        <end position="71"/>
    </location>
</feature>
<keyword evidence="6" id="KW-0238">DNA-binding</keyword>
<feature type="compositionally biased region" description="Low complexity" evidence="9">
    <location>
        <begin position="15"/>
        <end position="34"/>
    </location>
</feature>
<dbReference type="SMART" id="SM00353">
    <property type="entry name" value="HLH"/>
    <property type="match status" value="1"/>
</dbReference>
<feature type="domain" description="BHLH" evidence="10">
    <location>
        <begin position="58"/>
        <end position="109"/>
    </location>
</feature>
<dbReference type="GO" id="GO:0000981">
    <property type="term" value="F:DNA-binding transcription factor activity, RNA polymerase II-specific"/>
    <property type="evidence" value="ECO:0007669"/>
    <property type="project" value="TreeGrafter"/>
</dbReference>
<evidence type="ECO:0000256" key="4">
    <source>
        <dbReference type="ARBA" id="ARBA00022871"/>
    </source>
</evidence>
<dbReference type="GeneID" id="112814579"/>
<evidence type="ECO:0000256" key="9">
    <source>
        <dbReference type="SAM" id="MobiDB-lite"/>
    </source>
</evidence>
<dbReference type="CDD" id="cd18908">
    <property type="entry name" value="bHLH_SOHLH1_2"/>
    <property type="match status" value="1"/>
</dbReference>
<dbReference type="Gene3D" id="4.10.280.10">
    <property type="entry name" value="Helix-loop-helix DNA-binding domain"/>
    <property type="match status" value="1"/>
</dbReference>
<evidence type="ECO:0000256" key="2">
    <source>
        <dbReference type="ARBA" id="ARBA00022473"/>
    </source>
</evidence>
<evidence type="ECO:0000256" key="3">
    <source>
        <dbReference type="ARBA" id="ARBA00022782"/>
    </source>
</evidence>
<dbReference type="AlphaFoldDB" id="A0A3Q7PJ17"/>
<dbReference type="PANTHER" id="PTHR15402">
    <property type="entry name" value="TRANSCRIPTION FACTOR-LIKE 5 PROTEIN"/>
    <property type="match status" value="1"/>
</dbReference>
<dbReference type="Proteomes" id="UP000286641">
    <property type="component" value="Unplaced"/>
</dbReference>
<dbReference type="Pfam" id="PF00010">
    <property type="entry name" value="HLH"/>
    <property type="match status" value="1"/>
</dbReference>
<dbReference type="InterPro" id="IPR036638">
    <property type="entry name" value="HLH_DNA-bd_sf"/>
</dbReference>
<dbReference type="PANTHER" id="PTHR15402:SF4">
    <property type="entry name" value="SPERMATOGENESIS- AND OOGENESIS-SPECIFIC BASIC HELIX-LOOP-HELIX-CONTAINING PROTEIN 1"/>
    <property type="match status" value="1"/>
</dbReference>
<keyword evidence="11" id="KW-1185">Reference proteome</keyword>
<dbReference type="SUPFAM" id="SSF47459">
    <property type="entry name" value="HLH, helix-loop-helix DNA-binding domain"/>
    <property type="match status" value="1"/>
</dbReference>
<dbReference type="GO" id="GO:0005634">
    <property type="term" value="C:nucleus"/>
    <property type="evidence" value="ECO:0007669"/>
    <property type="project" value="UniProtKB-SubCell"/>
</dbReference>
<feature type="compositionally biased region" description="Low complexity" evidence="9">
    <location>
        <begin position="44"/>
        <end position="62"/>
    </location>
</feature>
<evidence type="ECO:0000313" key="11">
    <source>
        <dbReference type="Proteomes" id="UP000286641"/>
    </source>
</evidence>
<dbReference type="InterPro" id="IPR039583">
    <property type="entry name" value="TCFL5/SOLH1/2"/>
</dbReference>
<keyword evidence="4" id="KW-0744">Spermatogenesis</keyword>
<dbReference type="PROSITE" id="PS50888">
    <property type="entry name" value="BHLH"/>
    <property type="match status" value="1"/>
</dbReference>
<dbReference type="GO" id="GO:0030154">
    <property type="term" value="P:cell differentiation"/>
    <property type="evidence" value="ECO:0007669"/>
    <property type="project" value="UniProtKB-KW"/>
</dbReference>
<feature type="region of interest" description="Disordered" evidence="9">
    <location>
        <begin position="282"/>
        <end position="325"/>
    </location>
</feature>
<dbReference type="RefSeq" id="XP_025715941.1">
    <property type="nucleotide sequence ID" value="XM_025860156.1"/>
</dbReference>
<organism evidence="11 12">
    <name type="scientific">Callorhinus ursinus</name>
    <name type="common">Northern fur seal</name>
    <dbReference type="NCBI Taxonomy" id="34884"/>
    <lineage>
        <taxon>Eukaryota</taxon>
        <taxon>Metazoa</taxon>
        <taxon>Chordata</taxon>
        <taxon>Craniata</taxon>
        <taxon>Vertebrata</taxon>
        <taxon>Euteleostomi</taxon>
        <taxon>Mammalia</taxon>
        <taxon>Eutheria</taxon>
        <taxon>Laurasiatheria</taxon>
        <taxon>Carnivora</taxon>
        <taxon>Caniformia</taxon>
        <taxon>Pinnipedia</taxon>
        <taxon>Otariidae</taxon>
        <taxon>Callorhinus</taxon>
    </lineage>
</organism>
<evidence type="ECO:0000256" key="7">
    <source>
        <dbReference type="ARBA" id="ARBA00023163"/>
    </source>
</evidence>
<gene>
    <name evidence="12" type="primary">SOHLH1</name>
</gene>
<evidence type="ECO:0000256" key="8">
    <source>
        <dbReference type="ARBA" id="ARBA00023242"/>
    </source>
</evidence>
<accession>A0A3Q7PJ17</accession>
<evidence type="ECO:0000256" key="1">
    <source>
        <dbReference type="ARBA" id="ARBA00004123"/>
    </source>
</evidence>
<reference key="1">
    <citation type="submission" date="2019-01" db="UniProtKB">
        <authorList>
            <consortium name="RefSeq"/>
        </authorList>
    </citation>
    <scope>IDENTIFICATION</scope>
</reference>
<keyword evidence="2" id="KW-0217">Developmental protein</keyword>
<dbReference type="GO" id="GO:0007283">
    <property type="term" value="P:spermatogenesis"/>
    <property type="evidence" value="ECO:0007669"/>
    <property type="project" value="UniProtKB-KW"/>
</dbReference>
<dbReference type="InParanoid" id="A0A3Q7PJ17"/>
<name>A0A3Q7PJ17_CALUR</name>